<feature type="region of interest" description="Disordered" evidence="1">
    <location>
        <begin position="29"/>
        <end position="51"/>
    </location>
</feature>
<reference evidence="3 4" key="1">
    <citation type="submission" date="2018-03" db="EMBL/GenBank/DDBJ databases">
        <authorList>
            <person name="Guldener U."/>
        </authorList>
    </citation>
    <scope>NUCLEOTIDE SEQUENCE [LARGE SCALE GENOMIC DNA]</scope>
    <source>
        <strain evidence="3 4">DAOM196992</strain>
    </source>
</reference>
<organism evidence="3 4">
    <name type="scientific">Pseudozyma flocculosa</name>
    <dbReference type="NCBI Taxonomy" id="84751"/>
    <lineage>
        <taxon>Eukaryota</taxon>
        <taxon>Fungi</taxon>
        <taxon>Dikarya</taxon>
        <taxon>Basidiomycota</taxon>
        <taxon>Ustilaginomycotina</taxon>
        <taxon>Ustilaginomycetes</taxon>
        <taxon>Ustilaginales</taxon>
        <taxon>Ustilaginaceae</taxon>
        <taxon>Pseudozyma</taxon>
    </lineage>
</organism>
<sequence length="108" mass="10789">MATSLAALAGLCLVAAFVAAAAHRLASSACPGDVRHRQDEGPGSLVSRRTRPSFSGAGISLRSAASSAAVADLGRGAALEGLPPLSICSQAVARGVLRSLNSLRRSGH</sequence>
<feature type="chain" id="PRO_5022821484" evidence="2">
    <location>
        <begin position="23"/>
        <end position="108"/>
    </location>
</feature>
<proteinExistence type="predicted"/>
<dbReference type="Proteomes" id="UP000323386">
    <property type="component" value="Unassembled WGS sequence"/>
</dbReference>
<dbReference type="EMBL" id="OOIP01000002">
    <property type="protein sequence ID" value="SPO35762.1"/>
    <property type="molecule type" value="Genomic_DNA"/>
</dbReference>
<dbReference type="AlphaFoldDB" id="A0A5C3EUQ3"/>
<evidence type="ECO:0000313" key="3">
    <source>
        <dbReference type="EMBL" id="SPO35762.1"/>
    </source>
</evidence>
<protein>
    <submittedName>
        <fullName evidence="3">Uncharacterized protein</fullName>
    </submittedName>
</protein>
<name>A0A5C3EUQ3_9BASI</name>
<evidence type="ECO:0000313" key="4">
    <source>
        <dbReference type="Proteomes" id="UP000323386"/>
    </source>
</evidence>
<feature type="signal peptide" evidence="2">
    <location>
        <begin position="1"/>
        <end position="22"/>
    </location>
</feature>
<keyword evidence="2" id="KW-0732">Signal</keyword>
<evidence type="ECO:0000256" key="1">
    <source>
        <dbReference type="SAM" id="MobiDB-lite"/>
    </source>
</evidence>
<keyword evidence="4" id="KW-1185">Reference proteome</keyword>
<evidence type="ECO:0000256" key="2">
    <source>
        <dbReference type="SAM" id="SignalP"/>
    </source>
</evidence>
<accession>A0A5C3EUQ3</accession>
<gene>
    <name evidence="3" type="ORF">PSFLO_01233</name>
</gene>